<dbReference type="Gene3D" id="1.10.155.10">
    <property type="entry name" value="Chemotaxis receptor methyltransferase CheR, N-terminal domain"/>
    <property type="match status" value="1"/>
</dbReference>
<dbReference type="InterPro" id="IPR050903">
    <property type="entry name" value="Bact_Chemotaxis_MeTrfase"/>
</dbReference>
<dbReference type="AlphaFoldDB" id="A0A2Z5G1E9"/>
<dbReference type="Pfam" id="PF03705">
    <property type="entry name" value="CheR_N"/>
    <property type="match status" value="1"/>
</dbReference>
<dbReference type="InterPro" id="IPR022641">
    <property type="entry name" value="CheR_N"/>
</dbReference>
<dbReference type="SUPFAM" id="SSF47757">
    <property type="entry name" value="Chemotaxis receptor methyltransferase CheR, N-terminal domain"/>
    <property type="match status" value="1"/>
</dbReference>
<dbReference type="GO" id="GO:0032259">
    <property type="term" value="P:methylation"/>
    <property type="evidence" value="ECO:0007669"/>
    <property type="project" value="UniProtKB-KW"/>
</dbReference>
<dbReference type="SMART" id="SM00138">
    <property type="entry name" value="MeTrc"/>
    <property type="match status" value="1"/>
</dbReference>
<keyword evidence="3 7" id="KW-0489">Methyltransferase</keyword>
<comment type="catalytic activity">
    <reaction evidence="1">
        <text>L-glutamyl-[protein] + S-adenosyl-L-methionine = [protein]-L-glutamate 5-O-methyl ester + S-adenosyl-L-homocysteine</text>
        <dbReference type="Rhea" id="RHEA:24452"/>
        <dbReference type="Rhea" id="RHEA-COMP:10208"/>
        <dbReference type="Rhea" id="RHEA-COMP:10311"/>
        <dbReference type="ChEBI" id="CHEBI:29973"/>
        <dbReference type="ChEBI" id="CHEBI:57856"/>
        <dbReference type="ChEBI" id="CHEBI:59789"/>
        <dbReference type="ChEBI" id="CHEBI:82795"/>
        <dbReference type="EC" id="2.1.1.80"/>
    </reaction>
</comment>
<dbReference type="CDD" id="cd02440">
    <property type="entry name" value="AdoMet_MTases"/>
    <property type="match status" value="1"/>
</dbReference>
<keyword evidence="8" id="KW-1185">Reference proteome</keyword>
<feature type="domain" description="CheR-type methyltransferase" evidence="6">
    <location>
        <begin position="20"/>
        <end position="292"/>
    </location>
</feature>
<accession>A0A2Z5G1E9</accession>
<evidence type="ECO:0000313" key="7">
    <source>
        <dbReference type="EMBL" id="AXC12892.1"/>
    </source>
</evidence>
<evidence type="ECO:0000313" key="8">
    <source>
        <dbReference type="Proteomes" id="UP000253606"/>
    </source>
</evidence>
<dbReference type="Gene3D" id="3.40.50.150">
    <property type="entry name" value="Vaccinia Virus protein VP39"/>
    <property type="match status" value="1"/>
</dbReference>
<dbReference type="InterPro" id="IPR029063">
    <property type="entry name" value="SAM-dependent_MTases_sf"/>
</dbReference>
<evidence type="ECO:0000256" key="3">
    <source>
        <dbReference type="ARBA" id="ARBA00022603"/>
    </source>
</evidence>
<dbReference type="InterPro" id="IPR036804">
    <property type="entry name" value="CheR_N_sf"/>
</dbReference>
<dbReference type="Proteomes" id="UP000253606">
    <property type="component" value="Chromosome"/>
</dbReference>
<evidence type="ECO:0000256" key="1">
    <source>
        <dbReference type="ARBA" id="ARBA00001541"/>
    </source>
</evidence>
<proteinExistence type="predicted"/>
<gene>
    <name evidence="7" type="ORF">ACPOL_3607</name>
</gene>
<dbReference type="PANTHER" id="PTHR24422:SF21">
    <property type="entry name" value="CHEMOTAXIS PROTEIN METHYLTRANSFERASE 1"/>
    <property type="match status" value="1"/>
</dbReference>
<evidence type="ECO:0000259" key="6">
    <source>
        <dbReference type="PROSITE" id="PS50123"/>
    </source>
</evidence>
<organism evidence="7 8">
    <name type="scientific">Acidisarcina polymorpha</name>
    <dbReference type="NCBI Taxonomy" id="2211140"/>
    <lineage>
        <taxon>Bacteria</taxon>
        <taxon>Pseudomonadati</taxon>
        <taxon>Acidobacteriota</taxon>
        <taxon>Terriglobia</taxon>
        <taxon>Terriglobales</taxon>
        <taxon>Acidobacteriaceae</taxon>
        <taxon>Acidisarcina</taxon>
    </lineage>
</organism>
<name>A0A2Z5G1E9_9BACT</name>
<dbReference type="PROSITE" id="PS50123">
    <property type="entry name" value="CHER"/>
    <property type="match status" value="1"/>
</dbReference>
<dbReference type="EC" id="2.1.1.80" evidence="2"/>
<dbReference type="InterPro" id="IPR022642">
    <property type="entry name" value="CheR_C"/>
</dbReference>
<evidence type="ECO:0000256" key="4">
    <source>
        <dbReference type="ARBA" id="ARBA00022679"/>
    </source>
</evidence>
<protein>
    <recommendedName>
        <fullName evidence="2">protein-glutamate O-methyltransferase</fullName>
        <ecNumber evidence="2">2.1.1.80</ecNumber>
    </recommendedName>
</protein>
<dbReference type="GO" id="GO:0008983">
    <property type="term" value="F:protein-glutamate O-methyltransferase activity"/>
    <property type="evidence" value="ECO:0007669"/>
    <property type="project" value="UniProtKB-EC"/>
</dbReference>
<evidence type="ECO:0000256" key="2">
    <source>
        <dbReference type="ARBA" id="ARBA00012534"/>
    </source>
</evidence>
<dbReference type="RefSeq" id="WP_114207999.1">
    <property type="nucleotide sequence ID" value="NZ_CP030840.1"/>
</dbReference>
<dbReference type="KEGG" id="abas:ACPOL_3607"/>
<dbReference type="PRINTS" id="PR00996">
    <property type="entry name" value="CHERMTFRASE"/>
</dbReference>
<dbReference type="OrthoDB" id="9816309at2"/>
<dbReference type="PANTHER" id="PTHR24422">
    <property type="entry name" value="CHEMOTAXIS PROTEIN METHYLTRANSFERASE"/>
    <property type="match status" value="1"/>
</dbReference>
<keyword evidence="4 7" id="KW-0808">Transferase</keyword>
<dbReference type="SUPFAM" id="SSF53335">
    <property type="entry name" value="S-adenosyl-L-methionine-dependent methyltransferases"/>
    <property type="match status" value="1"/>
</dbReference>
<sequence length="292" mass="32618">MSVTSVKSSAVGPPVPQSVSAVKNIAISSENYKYLQQEIYRESGIVLDEDKHYLLESRLMPVARAAQMSSLDELCTRLRAKTSPGLARSVIEALTTNETLFFRDMAPFEALRLHMLPELLAKKPQKLAIWSAAASSGQEAYSIAMLIKEYGIGGCPVDILGTDLSEQILERAREAKYVQFEVNRGLPAAYLVKYFKREGLDWQLKADLRAMVKFKRFDLRQSMLGLGKFDIVFCRNVLIYFDVDTKVKILTQILSVLNPGGFLLLGGAETTLNLHDKFERIAVGSTVVYRKG</sequence>
<dbReference type="Pfam" id="PF01739">
    <property type="entry name" value="CheR"/>
    <property type="match status" value="1"/>
</dbReference>
<reference evidence="7 8" key="1">
    <citation type="journal article" date="2018" name="Front. Microbiol.">
        <title>Hydrolytic Capabilities as a Key to Environmental Success: Chitinolytic and Cellulolytic Acidobacteria From Acidic Sub-arctic Soils and Boreal Peatlands.</title>
        <authorList>
            <person name="Belova S.E."/>
            <person name="Ravin N.V."/>
            <person name="Pankratov T.A."/>
            <person name="Rakitin A.L."/>
            <person name="Ivanova A.A."/>
            <person name="Beletsky A.V."/>
            <person name="Mardanov A.V."/>
            <person name="Sinninghe Damste J.S."/>
            <person name="Dedysh S.N."/>
        </authorList>
    </citation>
    <scope>NUCLEOTIDE SEQUENCE [LARGE SCALE GENOMIC DNA]</scope>
    <source>
        <strain evidence="7 8">SBC82</strain>
    </source>
</reference>
<keyword evidence="5" id="KW-0949">S-adenosyl-L-methionine</keyword>
<dbReference type="EMBL" id="CP030840">
    <property type="protein sequence ID" value="AXC12892.1"/>
    <property type="molecule type" value="Genomic_DNA"/>
</dbReference>
<dbReference type="InterPro" id="IPR000780">
    <property type="entry name" value="CheR_MeTrfase"/>
</dbReference>
<evidence type="ECO:0000256" key="5">
    <source>
        <dbReference type="ARBA" id="ARBA00022691"/>
    </source>
</evidence>